<dbReference type="Proteomes" id="UP000823604">
    <property type="component" value="Unassembled WGS sequence"/>
</dbReference>
<feature type="signal peptide" evidence="1">
    <location>
        <begin position="1"/>
        <end position="21"/>
    </location>
</feature>
<feature type="chain" id="PRO_5038615206" evidence="1">
    <location>
        <begin position="22"/>
        <end position="285"/>
    </location>
</feature>
<evidence type="ECO:0000256" key="1">
    <source>
        <dbReference type="SAM" id="SignalP"/>
    </source>
</evidence>
<gene>
    <name evidence="2" type="ORF">IAB81_08240</name>
</gene>
<name>A0A9D9IK03_9BACT</name>
<accession>A0A9D9IK03</accession>
<protein>
    <submittedName>
        <fullName evidence="2">Uncharacterized protein</fullName>
    </submittedName>
</protein>
<comment type="caution">
    <text evidence="2">The sequence shown here is derived from an EMBL/GenBank/DDBJ whole genome shotgun (WGS) entry which is preliminary data.</text>
</comment>
<sequence length="285" mass="31957">MKRYILFAAIAMMAVPATAYAQAELMTKKRDIQNVSSMITKVVISGDDAFINLILEDEIERNWTVSPYEFCDLAEFEKSKCDTNYFFLIRTKGQYKNEDSPTVEFLSLLRGGPKAGQGLDKMAEVISLPFRAADDMEGRCASFLPAFINIIQEHIPKVTRSDISAYTAMNSYKGQDLKDFSGDILFCPEDISRKTDTGLIEEISSGRMFVTTSDDIGLAAEEMRPGTVVSYTIAPEGGRFAFNMLISTEDYKLLYFRKYRMTGKENAGFGKAELKKLSLIIKNGK</sequence>
<evidence type="ECO:0000313" key="2">
    <source>
        <dbReference type="EMBL" id="MBO8473595.1"/>
    </source>
</evidence>
<reference evidence="2" key="2">
    <citation type="journal article" date="2021" name="PeerJ">
        <title>Extensive microbial diversity within the chicken gut microbiome revealed by metagenomics and culture.</title>
        <authorList>
            <person name="Gilroy R."/>
            <person name="Ravi A."/>
            <person name="Getino M."/>
            <person name="Pursley I."/>
            <person name="Horton D.L."/>
            <person name="Alikhan N.F."/>
            <person name="Baker D."/>
            <person name="Gharbi K."/>
            <person name="Hall N."/>
            <person name="Watson M."/>
            <person name="Adriaenssens E.M."/>
            <person name="Foster-Nyarko E."/>
            <person name="Jarju S."/>
            <person name="Secka A."/>
            <person name="Antonio M."/>
            <person name="Oren A."/>
            <person name="Chaudhuri R.R."/>
            <person name="La Ragione R."/>
            <person name="Hildebrand F."/>
            <person name="Pallen M.J."/>
        </authorList>
    </citation>
    <scope>NUCLEOTIDE SEQUENCE</scope>
    <source>
        <strain evidence="2">B1-8020</strain>
    </source>
</reference>
<reference evidence="2" key="1">
    <citation type="submission" date="2020-10" db="EMBL/GenBank/DDBJ databases">
        <authorList>
            <person name="Gilroy R."/>
        </authorList>
    </citation>
    <scope>NUCLEOTIDE SEQUENCE</scope>
    <source>
        <strain evidence="2">B1-8020</strain>
    </source>
</reference>
<evidence type="ECO:0000313" key="3">
    <source>
        <dbReference type="Proteomes" id="UP000823604"/>
    </source>
</evidence>
<proteinExistence type="predicted"/>
<dbReference type="EMBL" id="JADIMA010000082">
    <property type="protein sequence ID" value="MBO8473595.1"/>
    <property type="molecule type" value="Genomic_DNA"/>
</dbReference>
<keyword evidence="1" id="KW-0732">Signal</keyword>
<dbReference type="AlphaFoldDB" id="A0A9D9IK03"/>
<organism evidence="2 3">
    <name type="scientific">Candidatus Merdivivens pullicola</name>
    <dbReference type="NCBI Taxonomy" id="2840872"/>
    <lineage>
        <taxon>Bacteria</taxon>
        <taxon>Pseudomonadati</taxon>
        <taxon>Bacteroidota</taxon>
        <taxon>Bacteroidia</taxon>
        <taxon>Bacteroidales</taxon>
        <taxon>Muribaculaceae</taxon>
        <taxon>Muribaculaceae incertae sedis</taxon>
        <taxon>Candidatus Merdivivens</taxon>
    </lineage>
</organism>